<dbReference type="AlphaFoldDB" id="A0A084U7A8"/>
<gene>
    <name evidence="1" type="ORF">EL18_03098</name>
</gene>
<dbReference type="OrthoDB" id="8452228at2"/>
<dbReference type="CDD" id="cd08054">
    <property type="entry name" value="gp6"/>
    <property type="match status" value="1"/>
</dbReference>
<evidence type="ECO:0000313" key="2">
    <source>
        <dbReference type="Proteomes" id="UP000053675"/>
    </source>
</evidence>
<dbReference type="STRING" id="472175.EL18_03098"/>
<comment type="caution">
    <text evidence="1">The sequence shown here is derived from an EMBL/GenBank/DDBJ whole genome shotgun (WGS) entry which is preliminary data.</text>
</comment>
<sequence length="91" mass="9846">MVTLAAAKAHCRVDFDDDDSVIEEMIAAASNHLESIGVDTTTAPVPPAVDHAILMLVAHFYEHREAVGDAENAAIQIGVNRLIQPYRSVHL</sequence>
<dbReference type="InterPro" id="IPR021146">
    <property type="entry name" value="Phage_gp6-like_head-tail"/>
</dbReference>
<dbReference type="Pfam" id="PF05135">
    <property type="entry name" value="Phage_connect_1"/>
    <property type="match status" value="1"/>
</dbReference>
<name>A0A084U7A8_9HYPH</name>
<proteinExistence type="predicted"/>
<accession>A0A084U7A8</accession>
<dbReference type="RefSeq" id="WP_036486048.1">
    <property type="nucleotide sequence ID" value="NZ_JMQM01000002.1"/>
</dbReference>
<keyword evidence="2" id="KW-1185">Reference proteome</keyword>
<organism evidence="1 2">
    <name type="scientific">Nitratireductor basaltis</name>
    <dbReference type="NCBI Taxonomy" id="472175"/>
    <lineage>
        <taxon>Bacteria</taxon>
        <taxon>Pseudomonadati</taxon>
        <taxon>Pseudomonadota</taxon>
        <taxon>Alphaproteobacteria</taxon>
        <taxon>Hyphomicrobiales</taxon>
        <taxon>Phyllobacteriaceae</taxon>
        <taxon>Nitratireductor</taxon>
    </lineage>
</organism>
<dbReference type="eggNOG" id="ENOG502ZYG2">
    <property type="taxonomic scope" value="Bacteria"/>
</dbReference>
<dbReference type="Proteomes" id="UP000053675">
    <property type="component" value="Unassembled WGS sequence"/>
</dbReference>
<dbReference type="InterPro" id="IPR006450">
    <property type="entry name" value="Phage_HK97_gp6-like"/>
</dbReference>
<protein>
    <submittedName>
        <fullName evidence="1">Putative phage protein (Possible DNA packaging)</fullName>
    </submittedName>
</protein>
<reference evidence="1 2" key="1">
    <citation type="submission" date="2014-05" db="EMBL/GenBank/DDBJ databases">
        <title>Draft Genome Sequence of Nitratireductor basaltis Strain UMTGB225, A Marine Bacterium Isolated from Green Barrel Tunicate.</title>
        <authorList>
            <person name="Gan H.Y."/>
        </authorList>
    </citation>
    <scope>NUCLEOTIDE SEQUENCE [LARGE SCALE GENOMIC DNA]</scope>
    <source>
        <strain evidence="1 2">UMTGB225</strain>
    </source>
</reference>
<dbReference type="PATRIC" id="fig|472175.3.peg.3096"/>
<evidence type="ECO:0000313" key="1">
    <source>
        <dbReference type="EMBL" id="KFB08844.1"/>
    </source>
</evidence>
<dbReference type="NCBIfam" id="TIGR02215">
    <property type="entry name" value="phage_chp_gp8"/>
    <property type="match status" value="1"/>
</dbReference>
<dbReference type="EMBL" id="JMQM01000002">
    <property type="protein sequence ID" value="KFB08844.1"/>
    <property type="molecule type" value="Genomic_DNA"/>
</dbReference>
<dbReference type="Gene3D" id="1.10.3230.30">
    <property type="entry name" value="Phage gp6-like head-tail connector protein"/>
    <property type="match status" value="1"/>
</dbReference>
<dbReference type="NCBIfam" id="TIGR01560">
    <property type="entry name" value="put_DNA_pack"/>
    <property type="match status" value="1"/>
</dbReference>
<dbReference type="InterPro" id="IPR011738">
    <property type="entry name" value="Phage_CHP"/>
</dbReference>